<dbReference type="InterPro" id="IPR013766">
    <property type="entry name" value="Thioredoxin_domain"/>
</dbReference>
<dbReference type="SUPFAM" id="SSF52833">
    <property type="entry name" value="Thioredoxin-like"/>
    <property type="match status" value="1"/>
</dbReference>
<dbReference type="PANTHER" id="PTHR42852">
    <property type="entry name" value="THIOL:DISULFIDE INTERCHANGE PROTEIN DSBE"/>
    <property type="match status" value="1"/>
</dbReference>
<proteinExistence type="predicted"/>
<dbReference type="PROSITE" id="PS51352">
    <property type="entry name" value="THIOREDOXIN_2"/>
    <property type="match status" value="1"/>
</dbReference>
<dbReference type="Pfam" id="PF08534">
    <property type="entry name" value="Redoxin"/>
    <property type="match status" value="1"/>
</dbReference>
<dbReference type="PATRIC" id="fig|344882.3.peg.1625"/>
<dbReference type="OrthoDB" id="9796554at2"/>
<dbReference type="RefSeq" id="WP_057657110.1">
    <property type="nucleotide sequence ID" value="NZ_LDJL01000002.1"/>
</dbReference>
<protein>
    <recommendedName>
        <fullName evidence="1">Thioredoxin domain-containing protein</fullName>
    </recommendedName>
</protein>
<dbReference type="PANTHER" id="PTHR42852:SF13">
    <property type="entry name" value="PROTEIN DIPZ"/>
    <property type="match status" value="1"/>
</dbReference>
<dbReference type="InterPro" id="IPR050553">
    <property type="entry name" value="Thioredoxin_ResA/DsbE_sf"/>
</dbReference>
<evidence type="ECO:0000259" key="1">
    <source>
        <dbReference type="PROSITE" id="PS51352"/>
    </source>
</evidence>
<feature type="domain" description="Thioredoxin" evidence="1">
    <location>
        <begin position="60"/>
        <end position="201"/>
    </location>
</feature>
<dbReference type="AlphaFoldDB" id="A0A0R0CP16"/>
<dbReference type="Gene3D" id="3.40.30.10">
    <property type="entry name" value="Glutaredoxin"/>
    <property type="match status" value="1"/>
</dbReference>
<dbReference type="Proteomes" id="UP000052052">
    <property type="component" value="Unassembled WGS sequence"/>
</dbReference>
<evidence type="ECO:0000313" key="3">
    <source>
        <dbReference type="Proteomes" id="UP000052052"/>
    </source>
</evidence>
<accession>A0A0R0CP16</accession>
<dbReference type="EMBL" id="LDJL01000002">
    <property type="protein sequence ID" value="KRG71725.1"/>
    <property type="molecule type" value="Genomic_DNA"/>
</dbReference>
<keyword evidence="3" id="KW-1185">Reference proteome</keyword>
<evidence type="ECO:0000313" key="2">
    <source>
        <dbReference type="EMBL" id="KRG71725.1"/>
    </source>
</evidence>
<dbReference type="GO" id="GO:0016491">
    <property type="term" value="F:oxidoreductase activity"/>
    <property type="evidence" value="ECO:0007669"/>
    <property type="project" value="InterPro"/>
</dbReference>
<organism evidence="2 3">
    <name type="scientific">Pseudoxanthomonas dokdonensis</name>
    <dbReference type="NCBI Taxonomy" id="344882"/>
    <lineage>
        <taxon>Bacteria</taxon>
        <taxon>Pseudomonadati</taxon>
        <taxon>Pseudomonadota</taxon>
        <taxon>Gammaproteobacteria</taxon>
        <taxon>Lysobacterales</taxon>
        <taxon>Lysobacteraceae</taxon>
        <taxon>Pseudoxanthomonas</taxon>
    </lineage>
</organism>
<reference evidence="2 3" key="1">
    <citation type="submission" date="2015-05" db="EMBL/GenBank/DDBJ databases">
        <title>Genome sequencing and analysis of members of genus Stenotrophomonas.</title>
        <authorList>
            <person name="Patil P.P."/>
            <person name="Midha S."/>
            <person name="Patil P.B."/>
        </authorList>
    </citation>
    <scope>NUCLEOTIDE SEQUENCE [LARGE SCALE GENOMIC DNA]</scope>
    <source>
        <strain evidence="2 3">DSM 21858</strain>
    </source>
</reference>
<comment type="caution">
    <text evidence="2">The sequence shown here is derived from an EMBL/GenBank/DDBJ whole genome shotgun (WGS) entry which is preliminary data.</text>
</comment>
<dbReference type="InterPro" id="IPR036249">
    <property type="entry name" value="Thioredoxin-like_sf"/>
</dbReference>
<gene>
    <name evidence="2" type="ORF">ABB29_02105</name>
</gene>
<dbReference type="InterPro" id="IPR013740">
    <property type="entry name" value="Redoxin"/>
</dbReference>
<sequence length="201" mass="21014">MNVTPARVLWVAVAAGGLGLLASHWWGQHSPIVGSEAGQQALQAALEASAPPPPAGVTPARVGDPMPAIALPDLHGNVVDLATAFPQQPLLINVWASWCGPCIEEMPELQRFASHQGADGVQVIGLALDNADDVSAFLARVPVDYPILLDSPGPADASVWLGNAHGVLPYSVLIGRDGRIIKRKVGPFAHDELADWTAAAR</sequence>
<dbReference type="STRING" id="344882.ABB29_02105"/>
<dbReference type="CDD" id="cd02966">
    <property type="entry name" value="TlpA_like_family"/>
    <property type="match status" value="1"/>
</dbReference>
<name>A0A0R0CP16_9GAMM</name>